<organism evidence="2 3">
    <name type="scientific">Ensete ventricosum</name>
    <name type="common">Abyssinian banana</name>
    <name type="synonym">Musa ensete</name>
    <dbReference type="NCBI Taxonomy" id="4639"/>
    <lineage>
        <taxon>Eukaryota</taxon>
        <taxon>Viridiplantae</taxon>
        <taxon>Streptophyta</taxon>
        <taxon>Embryophyta</taxon>
        <taxon>Tracheophyta</taxon>
        <taxon>Spermatophyta</taxon>
        <taxon>Magnoliopsida</taxon>
        <taxon>Liliopsida</taxon>
        <taxon>Zingiberales</taxon>
        <taxon>Musaceae</taxon>
        <taxon>Ensete</taxon>
    </lineage>
</organism>
<reference evidence="2 3" key="1">
    <citation type="submission" date="2022-12" db="EMBL/GenBank/DDBJ databases">
        <title>Chromosome-scale assembly of the Ensete ventricosum genome.</title>
        <authorList>
            <person name="Dussert Y."/>
            <person name="Stocks J."/>
            <person name="Wendawek A."/>
            <person name="Woldeyes F."/>
            <person name="Nichols R.A."/>
            <person name="Borrell J.S."/>
        </authorList>
    </citation>
    <scope>NUCLEOTIDE SEQUENCE [LARGE SCALE GENOMIC DNA]</scope>
    <source>
        <strain evidence="3">cv. Maze</strain>
        <tissue evidence="2">Seeds</tissue>
    </source>
</reference>
<feature type="region of interest" description="Disordered" evidence="1">
    <location>
        <begin position="112"/>
        <end position="132"/>
    </location>
</feature>
<comment type="caution">
    <text evidence="2">The sequence shown here is derived from an EMBL/GenBank/DDBJ whole genome shotgun (WGS) entry which is preliminary data.</text>
</comment>
<gene>
    <name evidence="2" type="ORF">OPV22_003942</name>
</gene>
<sequence length="163" mass="17282">MRQVLVVVVAVSYERQATHDDPTGGEDVPRRAKRIGLVMGVDAEDFVVRAARREDEVLGEAMHGAAGQGAHEPGSVRVLVRGNAWVLFEGVRCEEGWSWVMANSSWWCGVSGRPSGGDQEEEGGDSVEAGGGASSLAAGALGTSPWACRKEVAGERRGFICRS</sequence>
<accession>A0AAV8S271</accession>
<dbReference type="EMBL" id="JAQQAF010000001">
    <property type="protein sequence ID" value="KAJ8513508.1"/>
    <property type="molecule type" value="Genomic_DNA"/>
</dbReference>
<evidence type="ECO:0000313" key="2">
    <source>
        <dbReference type="EMBL" id="KAJ8513508.1"/>
    </source>
</evidence>
<name>A0AAV8S271_ENSVE</name>
<dbReference type="AlphaFoldDB" id="A0AAV8S271"/>
<keyword evidence="3" id="KW-1185">Reference proteome</keyword>
<protein>
    <submittedName>
        <fullName evidence="2">Uncharacterized protein</fullName>
    </submittedName>
</protein>
<evidence type="ECO:0000313" key="3">
    <source>
        <dbReference type="Proteomes" id="UP001222027"/>
    </source>
</evidence>
<dbReference type="Proteomes" id="UP001222027">
    <property type="component" value="Unassembled WGS sequence"/>
</dbReference>
<evidence type="ECO:0000256" key="1">
    <source>
        <dbReference type="SAM" id="MobiDB-lite"/>
    </source>
</evidence>
<proteinExistence type="predicted"/>